<accession>A0A562W8S6</accession>
<organism evidence="1 2">
    <name type="scientific">Micromonospora sagamiensis</name>
    <dbReference type="NCBI Taxonomy" id="47875"/>
    <lineage>
        <taxon>Bacteria</taxon>
        <taxon>Bacillati</taxon>
        <taxon>Actinomycetota</taxon>
        <taxon>Actinomycetes</taxon>
        <taxon>Micromonosporales</taxon>
        <taxon>Micromonosporaceae</taxon>
        <taxon>Micromonospora</taxon>
    </lineage>
</organism>
<dbReference type="Proteomes" id="UP000319728">
    <property type="component" value="Unassembled WGS sequence"/>
</dbReference>
<proteinExistence type="predicted"/>
<dbReference type="RefSeq" id="WP_145815154.1">
    <property type="nucleotide sequence ID" value="NZ_AP023438.1"/>
</dbReference>
<dbReference type="OrthoDB" id="10013764at2"/>
<gene>
    <name evidence="1" type="ORF">JD81_00122</name>
</gene>
<keyword evidence="2" id="KW-1185">Reference proteome</keyword>
<dbReference type="AlphaFoldDB" id="A0A562W8S6"/>
<name>A0A562W8S6_9ACTN</name>
<dbReference type="EMBL" id="VLLP01000001">
    <property type="protein sequence ID" value="TWJ26660.1"/>
    <property type="molecule type" value="Genomic_DNA"/>
</dbReference>
<protein>
    <submittedName>
        <fullName evidence="1">Uncharacterized protein</fullName>
    </submittedName>
</protein>
<evidence type="ECO:0000313" key="2">
    <source>
        <dbReference type="Proteomes" id="UP000319728"/>
    </source>
</evidence>
<comment type="caution">
    <text evidence="1">The sequence shown here is derived from an EMBL/GenBank/DDBJ whole genome shotgun (WGS) entry which is preliminary data.</text>
</comment>
<evidence type="ECO:0000313" key="1">
    <source>
        <dbReference type="EMBL" id="TWJ26660.1"/>
    </source>
</evidence>
<reference evidence="1 2" key="1">
    <citation type="submission" date="2019-07" db="EMBL/GenBank/DDBJ databases">
        <title>R&amp;d 2014.</title>
        <authorList>
            <person name="Klenk H.-P."/>
        </authorList>
    </citation>
    <scope>NUCLEOTIDE SEQUENCE [LARGE SCALE GENOMIC DNA]</scope>
    <source>
        <strain evidence="1 2">DSM 43912</strain>
    </source>
</reference>
<sequence>MGVFGPRIFVFDELFTADQTLRGQARAVREAAGDLTVPAGDLPPEARSVLSGLGALRGRLERAADALTEAATTLGQIGAAAQRADSAGWLAGFGASLRSNVLPPGAHGPLGPYPWVFGRLTSLNSAAGTMLRHRYGYPWVKDGDHWRVNGSGPRLHPRLRTWADRASKAGKVAGPAAIAANSLNNRLRDGASLPKASAGAVGESATVFGCATAGAKLGAAAPVPHPLAKGALAVGGGVVGGAACSGPGKWVGDKVSGGASKVAGFVGKILP</sequence>